<dbReference type="PANTHER" id="PTHR30469">
    <property type="entry name" value="MULTIDRUG RESISTANCE PROTEIN MDTA"/>
    <property type="match status" value="1"/>
</dbReference>
<dbReference type="EMBL" id="JAWDIP010000003">
    <property type="protein sequence ID" value="MDY0394961.1"/>
    <property type="molecule type" value="Genomic_DNA"/>
</dbReference>
<feature type="coiled-coil region" evidence="1">
    <location>
        <begin position="50"/>
        <end position="77"/>
    </location>
</feature>
<dbReference type="Pfam" id="PF25984">
    <property type="entry name" value="BSH_YknX"/>
    <property type="match status" value="1"/>
</dbReference>
<evidence type="ECO:0000256" key="1">
    <source>
        <dbReference type="SAM" id="Coils"/>
    </source>
</evidence>
<evidence type="ECO:0000313" key="4">
    <source>
        <dbReference type="EMBL" id="MDY0394961.1"/>
    </source>
</evidence>
<evidence type="ECO:0000313" key="5">
    <source>
        <dbReference type="Proteomes" id="UP001281447"/>
    </source>
</evidence>
<feature type="region of interest" description="Disordered" evidence="2">
    <location>
        <begin position="161"/>
        <end position="189"/>
    </location>
</feature>
<comment type="caution">
    <text evidence="4">The sequence shown here is derived from an EMBL/GenBank/DDBJ whole genome shotgun (WGS) entry which is preliminary data.</text>
</comment>
<dbReference type="PANTHER" id="PTHR30469:SF15">
    <property type="entry name" value="HLYD FAMILY OF SECRETION PROTEINS"/>
    <property type="match status" value="1"/>
</dbReference>
<sequence>MHESYQSNGVVRYADESNVYFDKSLGNFNEFLVKKGETVHSGDPLFSYDVNDYDQAKTKLEQKADLLGQEIQAIESAIGKVQSSTASGGMSSSDRHSSDRNAGSSDDNLSRDAVAGAEDSSAEMNRRVSQLQNEFQELQSQVENTDSEQAKVLTEQYIAEKEKERDQKEAEQQSIQSQISTLSSEGSTITVESPYSGKITSLSKELKAPLLTIQDPEKLEIAGEITEKERIHTDEGMQAAVAMQESGATFKGEISELSDDPTDMKVNGRSLYPFSVTVKADKQAKKLLPGYHANMKIFTKIVPDALIAKEEAIFGQEIWVMNYKGKLIPQIAKTGISENGRSELNNELEPGEWLAVAPESSQRRQATFITPLKITNLGWLDLQTDKKSNLKYLVTGLLSR</sequence>
<dbReference type="Gene3D" id="2.40.30.170">
    <property type="match status" value="1"/>
</dbReference>
<proteinExistence type="predicted"/>
<keyword evidence="5" id="KW-1185">Reference proteome</keyword>
<evidence type="ECO:0000259" key="3">
    <source>
        <dbReference type="Pfam" id="PF25984"/>
    </source>
</evidence>
<name>A0ABU5C7V2_9BACI</name>
<reference evidence="4 5" key="1">
    <citation type="submission" date="2023-10" db="EMBL/GenBank/DDBJ databases">
        <title>Virgibacillus halophilus 5B73C genome.</title>
        <authorList>
            <person name="Miliotis G."/>
            <person name="Sengupta P."/>
            <person name="Hameed A."/>
            <person name="Chuvochina M."/>
            <person name="Mcdonagh F."/>
            <person name="Simpson A.C."/>
            <person name="Singh N.K."/>
            <person name="Rekha P.D."/>
            <person name="Raman K."/>
            <person name="Hugenholtz P."/>
            <person name="Venkateswaran K."/>
        </authorList>
    </citation>
    <scope>NUCLEOTIDE SEQUENCE [LARGE SCALE GENOMIC DNA]</scope>
    <source>
        <strain evidence="4 5">5B73C</strain>
    </source>
</reference>
<protein>
    <submittedName>
        <fullName evidence="4">HlyD family efflux transporter periplasmic adaptor subunit</fullName>
    </submittedName>
</protein>
<feature type="region of interest" description="Disordered" evidence="2">
    <location>
        <begin position="79"/>
        <end position="128"/>
    </location>
</feature>
<feature type="compositionally biased region" description="Basic and acidic residues" evidence="2">
    <location>
        <begin position="161"/>
        <end position="171"/>
    </location>
</feature>
<dbReference type="Proteomes" id="UP001281447">
    <property type="component" value="Unassembled WGS sequence"/>
</dbReference>
<dbReference type="InterPro" id="IPR058639">
    <property type="entry name" value="BSH_YknX-like"/>
</dbReference>
<feature type="compositionally biased region" description="Low complexity" evidence="2">
    <location>
        <begin position="172"/>
        <end position="184"/>
    </location>
</feature>
<feature type="compositionally biased region" description="Low complexity" evidence="2">
    <location>
        <begin position="83"/>
        <end position="92"/>
    </location>
</feature>
<accession>A0ABU5C7V2</accession>
<evidence type="ECO:0000256" key="2">
    <source>
        <dbReference type="SAM" id="MobiDB-lite"/>
    </source>
</evidence>
<keyword evidence="1" id="KW-0175">Coiled coil</keyword>
<gene>
    <name evidence="4" type="ORF">RWE15_11610</name>
</gene>
<feature type="domain" description="YknX-like barrel-sandwich hybrid" evidence="3">
    <location>
        <begin position="18"/>
        <end position="207"/>
    </location>
</feature>
<organism evidence="4 5">
    <name type="scientific">Tigheibacillus halophilus</name>
    <dbReference type="NCBI Taxonomy" id="361280"/>
    <lineage>
        <taxon>Bacteria</taxon>
        <taxon>Bacillati</taxon>
        <taxon>Bacillota</taxon>
        <taxon>Bacilli</taxon>
        <taxon>Bacillales</taxon>
        <taxon>Bacillaceae</taxon>
        <taxon>Tigheibacillus</taxon>
    </lineage>
</organism>